<dbReference type="SUPFAM" id="SSF56112">
    <property type="entry name" value="Protein kinase-like (PK-like)"/>
    <property type="match status" value="1"/>
</dbReference>
<evidence type="ECO:0000259" key="1">
    <source>
        <dbReference type="PROSITE" id="PS50011"/>
    </source>
</evidence>
<dbReference type="PROSITE" id="PS50011">
    <property type="entry name" value="PROTEIN_KINASE_DOM"/>
    <property type="match status" value="1"/>
</dbReference>
<keyword evidence="3" id="KW-1185">Reference proteome</keyword>
<evidence type="ECO:0000313" key="3">
    <source>
        <dbReference type="Proteomes" id="UP001229421"/>
    </source>
</evidence>
<dbReference type="PANTHER" id="PTHR27003:SF471">
    <property type="entry name" value="VASCULAR ENDOTHELIAL GROWTH FACTOR RECEPTOR 2 (VEGFR2)-RELATED"/>
    <property type="match status" value="1"/>
</dbReference>
<dbReference type="EMBL" id="JAUHHV010000006">
    <property type="protein sequence ID" value="KAK1421946.1"/>
    <property type="molecule type" value="Genomic_DNA"/>
</dbReference>
<dbReference type="Pfam" id="PF07714">
    <property type="entry name" value="PK_Tyr_Ser-Thr"/>
    <property type="match status" value="1"/>
</dbReference>
<evidence type="ECO:0000313" key="2">
    <source>
        <dbReference type="EMBL" id="KAK1421946.1"/>
    </source>
</evidence>
<dbReference type="PANTHER" id="PTHR27003">
    <property type="entry name" value="OS07G0166700 PROTEIN"/>
    <property type="match status" value="1"/>
</dbReference>
<name>A0AAD8KIW8_TARER</name>
<reference evidence="2" key="1">
    <citation type="journal article" date="2023" name="bioRxiv">
        <title>Improved chromosome-level genome assembly for marigold (Tagetes erecta).</title>
        <authorList>
            <person name="Jiang F."/>
            <person name="Yuan L."/>
            <person name="Wang S."/>
            <person name="Wang H."/>
            <person name="Xu D."/>
            <person name="Wang A."/>
            <person name="Fan W."/>
        </authorList>
    </citation>
    <scope>NUCLEOTIDE SEQUENCE</scope>
    <source>
        <strain evidence="2">WSJ</strain>
        <tissue evidence="2">Leaf</tissue>
    </source>
</reference>
<dbReference type="InterPro" id="IPR020635">
    <property type="entry name" value="Tyr_kinase_cat_dom"/>
</dbReference>
<accession>A0AAD8KIW8</accession>
<dbReference type="InterPro" id="IPR001245">
    <property type="entry name" value="Ser-Thr/Tyr_kinase_cat_dom"/>
</dbReference>
<gene>
    <name evidence="2" type="ORF">QVD17_24722</name>
</gene>
<dbReference type="GO" id="GO:0005524">
    <property type="term" value="F:ATP binding"/>
    <property type="evidence" value="ECO:0007669"/>
    <property type="project" value="InterPro"/>
</dbReference>
<dbReference type="GO" id="GO:0004714">
    <property type="term" value="F:transmembrane receptor protein tyrosine kinase activity"/>
    <property type="evidence" value="ECO:0007669"/>
    <property type="project" value="InterPro"/>
</dbReference>
<protein>
    <recommendedName>
        <fullName evidence="1">Protein kinase domain-containing protein</fullName>
    </recommendedName>
</protein>
<dbReference type="SMART" id="SM00219">
    <property type="entry name" value="TyrKc"/>
    <property type="match status" value="1"/>
</dbReference>
<dbReference type="Proteomes" id="UP001229421">
    <property type="component" value="Unassembled WGS sequence"/>
</dbReference>
<dbReference type="GO" id="GO:0009506">
    <property type="term" value="C:plasmodesma"/>
    <property type="evidence" value="ECO:0007669"/>
    <property type="project" value="TreeGrafter"/>
</dbReference>
<proteinExistence type="predicted"/>
<dbReference type="InterPro" id="IPR000719">
    <property type="entry name" value="Prot_kinase_dom"/>
</dbReference>
<dbReference type="GO" id="GO:0005886">
    <property type="term" value="C:plasma membrane"/>
    <property type="evidence" value="ECO:0007669"/>
    <property type="project" value="TreeGrafter"/>
</dbReference>
<sequence>MLTSVEHHNIEALLGFCVDGSEMILVTDNICNNYLDDYLGNVNRMCILTWENRLKICIDVARLLDYLHSRSMPEDEDIIINNYMNGVDRIIINNCINRNNILLDENLKAKIVFLPPNRNDEDTGIQFWKCGKDSYIDPKYKDTDILQRQSDVYSFGVVLFEILCGKKANDQVYFKNNKNGLAHVVRELVNWETLEKMIDPIIMKNTSENILVQNIGANRDSLSTFIKTAYYCVAETDDQHPTMRVVIKQLEEALSFQVSVLTYIEIGFRVNYKNLC</sequence>
<dbReference type="InterPro" id="IPR045272">
    <property type="entry name" value="ANXUR1/2-like"/>
</dbReference>
<dbReference type="AlphaFoldDB" id="A0AAD8KIW8"/>
<feature type="domain" description="Protein kinase" evidence="1">
    <location>
        <begin position="1"/>
        <end position="226"/>
    </location>
</feature>
<comment type="caution">
    <text evidence="2">The sequence shown here is derived from an EMBL/GenBank/DDBJ whole genome shotgun (WGS) entry which is preliminary data.</text>
</comment>
<dbReference type="InterPro" id="IPR011009">
    <property type="entry name" value="Kinase-like_dom_sf"/>
</dbReference>
<organism evidence="2 3">
    <name type="scientific">Tagetes erecta</name>
    <name type="common">African marigold</name>
    <dbReference type="NCBI Taxonomy" id="13708"/>
    <lineage>
        <taxon>Eukaryota</taxon>
        <taxon>Viridiplantae</taxon>
        <taxon>Streptophyta</taxon>
        <taxon>Embryophyta</taxon>
        <taxon>Tracheophyta</taxon>
        <taxon>Spermatophyta</taxon>
        <taxon>Magnoliopsida</taxon>
        <taxon>eudicotyledons</taxon>
        <taxon>Gunneridae</taxon>
        <taxon>Pentapetalae</taxon>
        <taxon>asterids</taxon>
        <taxon>campanulids</taxon>
        <taxon>Asterales</taxon>
        <taxon>Asteraceae</taxon>
        <taxon>Asteroideae</taxon>
        <taxon>Heliantheae alliance</taxon>
        <taxon>Tageteae</taxon>
        <taxon>Tagetes</taxon>
    </lineage>
</organism>
<dbReference type="Gene3D" id="1.10.510.10">
    <property type="entry name" value="Transferase(Phosphotransferase) domain 1"/>
    <property type="match status" value="1"/>
</dbReference>